<protein>
    <submittedName>
        <fullName evidence="8">PIRIFORMOSPORA INDICA-INSENSITIVE PROTEIN 2-LIKE</fullName>
    </submittedName>
</protein>
<dbReference type="InterPro" id="IPR051848">
    <property type="entry name" value="PGIP"/>
</dbReference>
<dbReference type="EMBL" id="JAPFFM010000020">
    <property type="protein sequence ID" value="KAJ6681165.1"/>
    <property type="molecule type" value="Genomic_DNA"/>
</dbReference>
<keyword evidence="5" id="KW-0677">Repeat</keyword>
<dbReference type="Pfam" id="PF13855">
    <property type="entry name" value="LRR_8"/>
    <property type="match status" value="1"/>
</dbReference>
<keyword evidence="3" id="KW-0433">Leucine-rich repeat</keyword>
<reference evidence="8" key="1">
    <citation type="submission" date="2022-11" db="EMBL/GenBank/DDBJ databases">
        <authorList>
            <person name="Hyden B.L."/>
            <person name="Feng K."/>
            <person name="Yates T."/>
            <person name="Jawdy S."/>
            <person name="Smart L.B."/>
            <person name="Muchero W."/>
        </authorList>
    </citation>
    <scope>NUCLEOTIDE SEQUENCE</scope>
    <source>
        <tissue evidence="8">Shoot tip</tissue>
    </source>
</reference>
<evidence type="ECO:0000256" key="6">
    <source>
        <dbReference type="ARBA" id="ARBA00023136"/>
    </source>
</evidence>
<feature type="chain" id="PRO_5040109222" evidence="7">
    <location>
        <begin position="22"/>
        <end position="276"/>
    </location>
</feature>
<keyword evidence="2" id="KW-1003">Cell membrane</keyword>
<gene>
    <name evidence="8" type="ORF">OIU74_019609</name>
</gene>
<dbReference type="FunFam" id="3.80.10.10:FF:000299">
    <property type="entry name" value="Piriformospora indica-insensitive protein 2"/>
    <property type="match status" value="1"/>
</dbReference>
<dbReference type="InterPro" id="IPR032675">
    <property type="entry name" value="LRR_dom_sf"/>
</dbReference>
<reference evidence="8" key="2">
    <citation type="journal article" date="2023" name="Int. J. Mol. Sci.">
        <title>De Novo Assembly and Annotation of 11 Diverse Shrub Willow (Salix) Genomes Reveals Novel Gene Organization in Sex-Linked Regions.</title>
        <authorList>
            <person name="Hyden B."/>
            <person name="Feng K."/>
            <person name="Yates T.B."/>
            <person name="Jawdy S."/>
            <person name="Cereghino C."/>
            <person name="Smart L.B."/>
            <person name="Muchero W."/>
        </authorList>
    </citation>
    <scope>NUCLEOTIDE SEQUENCE</scope>
    <source>
        <tissue evidence="8">Shoot tip</tissue>
    </source>
</reference>
<evidence type="ECO:0000256" key="2">
    <source>
        <dbReference type="ARBA" id="ARBA00022475"/>
    </source>
</evidence>
<dbReference type="PANTHER" id="PTHR48059:SF36">
    <property type="entry name" value="LEUCINE-RICH REPEAT DOMAIN, L DOMAIN-CONTAINING PROTEIN-RELATED"/>
    <property type="match status" value="1"/>
</dbReference>
<dbReference type="Proteomes" id="UP001151752">
    <property type="component" value="Chromosome 5"/>
</dbReference>
<feature type="signal peptide" evidence="7">
    <location>
        <begin position="1"/>
        <end position="21"/>
    </location>
</feature>
<dbReference type="Pfam" id="PF00560">
    <property type="entry name" value="LRR_1"/>
    <property type="match status" value="2"/>
</dbReference>
<evidence type="ECO:0000256" key="4">
    <source>
        <dbReference type="ARBA" id="ARBA00022729"/>
    </source>
</evidence>
<proteinExistence type="predicted"/>
<accession>A0A9Q0SL81</accession>
<dbReference type="PRINTS" id="PR00019">
    <property type="entry name" value="LEURICHRPT"/>
</dbReference>
<comment type="subcellular location">
    <subcellularLocation>
        <location evidence="1">Cell membrane</location>
    </subcellularLocation>
</comment>
<evidence type="ECO:0000256" key="5">
    <source>
        <dbReference type="ARBA" id="ARBA00022737"/>
    </source>
</evidence>
<keyword evidence="9" id="KW-1185">Reference proteome</keyword>
<keyword evidence="6" id="KW-0472">Membrane</keyword>
<evidence type="ECO:0000256" key="3">
    <source>
        <dbReference type="ARBA" id="ARBA00022614"/>
    </source>
</evidence>
<dbReference type="AlphaFoldDB" id="A0A9Q0SL81"/>
<sequence>MAVSSSFPIFGLLFLTALMSSIVISHQQPLLNSAEQDSLFQVLYSINSAIPWRTLFPDDLCLSAPHGIVCEYFTEEQPPLTPNSSVFNPAARNGSHFGTQFRFLRKLFFYNCFAEMPVSVPDVSSSSFGDNLEELVFIENPALVGSLSGIIGNFTNLRRLVLTGNGIYGNIPDGVGSLVSMEEVTLSRNQLSGGVPVSLAKLKKLRVLDLSHNYLDGYVPLSVGNLSRLLKLDLSHNRLSGEMPRLKEVYLSGNLLGGHIPDIWERLGGISGNRIF</sequence>
<comment type="caution">
    <text evidence="8">The sequence shown here is derived from an EMBL/GenBank/DDBJ whole genome shotgun (WGS) entry which is preliminary data.</text>
</comment>
<organism evidence="8 9">
    <name type="scientific">Salix koriyanagi</name>
    <dbReference type="NCBI Taxonomy" id="2511006"/>
    <lineage>
        <taxon>Eukaryota</taxon>
        <taxon>Viridiplantae</taxon>
        <taxon>Streptophyta</taxon>
        <taxon>Embryophyta</taxon>
        <taxon>Tracheophyta</taxon>
        <taxon>Spermatophyta</taxon>
        <taxon>Magnoliopsida</taxon>
        <taxon>eudicotyledons</taxon>
        <taxon>Gunneridae</taxon>
        <taxon>Pentapetalae</taxon>
        <taxon>rosids</taxon>
        <taxon>fabids</taxon>
        <taxon>Malpighiales</taxon>
        <taxon>Salicaceae</taxon>
        <taxon>Saliceae</taxon>
        <taxon>Salix</taxon>
    </lineage>
</organism>
<keyword evidence="4 7" id="KW-0732">Signal</keyword>
<evidence type="ECO:0000313" key="8">
    <source>
        <dbReference type="EMBL" id="KAJ6681165.1"/>
    </source>
</evidence>
<evidence type="ECO:0000313" key="9">
    <source>
        <dbReference type="Proteomes" id="UP001151752"/>
    </source>
</evidence>
<dbReference type="SUPFAM" id="SSF52058">
    <property type="entry name" value="L domain-like"/>
    <property type="match status" value="1"/>
</dbReference>
<dbReference type="GO" id="GO:0005886">
    <property type="term" value="C:plasma membrane"/>
    <property type="evidence" value="ECO:0007669"/>
    <property type="project" value="UniProtKB-SubCell"/>
</dbReference>
<dbReference type="Gene3D" id="3.80.10.10">
    <property type="entry name" value="Ribonuclease Inhibitor"/>
    <property type="match status" value="1"/>
</dbReference>
<evidence type="ECO:0000256" key="7">
    <source>
        <dbReference type="SAM" id="SignalP"/>
    </source>
</evidence>
<name>A0A9Q0SL81_9ROSI</name>
<dbReference type="PANTHER" id="PTHR48059">
    <property type="entry name" value="POLYGALACTURONASE INHIBITOR 1"/>
    <property type="match status" value="1"/>
</dbReference>
<dbReference type="InterPro" id="IPR001611">
    <property type="entry name" value="Leu-rich_rpt"/>
</dbReference>
<evidence type="ECO:0000256" key="1">
    <source>
        <dbReference type="ARBA" id="ARBA00004236"/>
    </source>
</evidence>